<evidence type="ECO:0000313" key="2">
    <source>
        <dbReference type="Proteomes" id="UP001322481"/>
    </source>
</evidence>
<keyword evidence="1" id="KW-0614">Plasmid</keyword>
<dbReference type="Proteomes" id="UP001322481">
    <property type="component" value="Plasmid pMhuNZP2235a"/>
</dbReference>
<keyword evidence="2" id="KW-1185">Reference proteome</keyword>
<accession>A0ABZ0VYG1</accession>
<protein>
    <submittedName>
        <fullName evidence="1">Uncharacterized protein</fullName>
    </submittedName>
</protein>
<dbReference type="RefSeq" id="WP_322419525.1">
    <property type="nucleotide sequence ID" value="NZ_CP139859.1"/>
</dbReference>
<dbReference type="EMBL" id="CP139859">
    <property type="protein sequence ID" value="WQC02560.1"/>
    <property type="molecule type" value="Genomic_DNA"/>
</dbReference>
<gene>
    <name evidence="1" type="ORF">U0R22_006810</name>
</gene>
<proteinExistence type="predicted"/>
<reference evidence="1 2" key="1">
    <citation type="submission" date="2023-11" db="EMBL/GenBank/DDBJ databases">
        <authorList>
            <person name="Panchal A.K."/>
            <person name="Meaney J.S."/>
            <person name="Karas B.J."/>
            <person name="diCenzo G.C."/>
        </authorList>
    </citation>
    <scope>NUCLEOTIDE SEQUENCE [LARGE SCALE GENOMIC DNA]</scope>
    <source>
        <strain evidence="1 2">NZP2235</strain>
        <plasmid evidence="1 2">pMhuNZP2235a</plasmid>
    </source>
</reference>
<evidence type="ECO:0000313" key="1">
    <source>
        <dbReference type="EMBL" id="WQC02560.1"/>
    </source>
</evidence>
<geneLocation type="plasmid" evidence="1 2">
    <name>pMhuNZP2235a</name>
</geneLocation>
<name>A0ABZ0VYG1_9HYPH</name>
<sequence length="62" mass="6749">MPNLAKSDALETRVENLRTKFANAKITGGDMKAFRKVATVMADYQGLIDGDDLIAASFLNDD</sequence>
<organism evidence="1 2">
    <name type="scientific">Mesorhizobium huakuii</name>
    <dbReference type="NCBI Taxonomy" id="28104"/>
    <lineage>
        <taxon>Bacteria</taxon>
        <taxon>Pseudomonadati</taxon>
        <taxon>Pseudomonadota</taxon>
        <taxon>Alphaproteobacteria</taxon>
        <taxon>Hyphomicrobiales</taxon>
        <taxon>Phyllobacteriaceae</taxon>
        <taxon>Mesorhizobium</taxon>
    </lineage>
</organism>